<sequence length="308" mass="33805">MEKVAEIESREIFDVIESTIGAFIPLLEERRAEIQEIPRKTFKYGPTDRHQLDVYYPIAPNPSGTTQILVWIYGGGFATGERQMKAPADLGYACVGAYFARRGFIVIIPDYRLSPETVFPGGAEDVRDSVLWAIKNPEHLTTSTTPNPDTKGIFLMGHSAGAVHAFTVLVLPETPESAIVRPSIAGAILCAGVQHYDGLGPDNLMLTCAVHYYAEGVEKNAPRELLRRASDATVAALPRTVLVVAEREPEWLLKVNDDFAEELEARTGVKPAKVVAKGHNHLSTNWALGTGQGETWAEDVIAWIKQDQ</sequence>
<dbReference type="InterPro" id="IPR013094">
    <property type="entry name" value="AB_hydrolase_3"/>
</dbReference>
<dbReference type="PANTHER" id="PTHR48081">
    <property type="entry name" value="AB HYDROLASE SUPERFAMILY PROTEIN C4A8.06C"/>
    <property type="match status" value="1"/>
</dbReference>
<dbReference type="PANTHER" id="PTHR48081:SF33">
    <property type="entry name" value="KYNURENINE FORMAMIDASE"/>
    <property type="match status" value="1"/>
</dbReference>
<evidence type="ECO:0000256" key="1">
    <source>
        <dbReference type="ARBA" id="ARBA00022801"/>
    </source>
</evidence>
<dbReference type="AlphaFoldDB" id="A0A8H5M072"/>
<dbReference type="Gene3D" id="3.40.50.1820">
    <property type="entry name" value="alpha/beta hydrolase"/>
    <property type="match status" value="1"/>
</dbReference>
<dbReference type="GO" id="GO:0016787">
    <property type="term" value="F:hydrolase activity"/>
    <property type="evidence" value="ECO:0007669"/>
    <property type="project" value="UniProtKB-KW"/>
</dbReference>
<comment type="caution">
    <text evidence="3">The sequence shown here is derived from an EMBL/GenBank/DDBJ whole genome shotgun (WGS) entry which is preliminary data.</text>
</comment>
<evidence type="ECO:0000313" key="3">
    <source>
        <dbReference type="EMBL" id="KAF5375831.1"/>
    </source>
</evidence>
<evidence type="ECO:0000259" key="2">
    <source>
        <dbReference type="Pfam" id="PF07859"/>
    </source>
</evidence>
<name>A0A8H5M072_9AGAR</name>
<dbReference type="SUPFAM" id="SSF53474">
    <property type="entry name" value="alpha/beta-Hydrolases"/>
    <property type="match status" value="1"/>
</dbReference>
<dbReference type="InterPro" id="IPR050300">
    <property type="entry name" value="GDXG_lipolytic_enzyme"/>
</dbReference>
<organism evidence="3 4">
    <name type="scientific">Tricholomella constricta</name>
    <dbReference type="NCBI Taxonomy" id="117010"/>
    <lineage>
        <taxon>Eukaryota</taxon>
        <taxon>Fungi</taxon>
        <taxon>Dikarya</taxon>
        <taxon>Basidiomycota</taxon>
        <taxon>Agaricomycotina</taxon>
        <taxon>Agaricomycetes</taxon>
        <taxon>Agaricomycetidae</taxon>
        <taxon>Agaricales</taxon>
        <taxon>Tricholomatineae</taxon>
        <taxon>Lyophyllaceae</taxon>
        <taxon>Tricholomella</taxon>
    </lineage>
</organism>
<feature type="domain" description="Alpha/beta hydrolase fold-3" evidence="2">
    <location>
        <begin position="69"/>
        <end position="281"/>
    </location>
</feature>
<protein>
    <recommendedName>
        <fullName evidence="2">Alpha/beta hydrolase fold-3 domain-containing protein</fullName>
    </recommendedName>
</protein>
<reference evidence="3 4" key="1">
    <citation type="journal article" date="2020" name="ISME J.">
        <title>Uncovering the hidden diversity of litter-decomposition mechanisms in mushroom-forming fungi.</title>
        <authorList>
            <person name="Floudas D."/>
            <person name="Bentzer J."/>
            <person name="Ahren D."/>
            <person name="Johansson T."/>
            <person name="Persson P."/>
            <person name="Tunlid A."/>
        </authorList>
    </citation>
    <scope>NUCLEOTIDE SEQUENCE [LARGE SCALE GENOMIC DNA]</scope>
    <source>
        <strain evidence="3 4">CBS 661.87</strain>
    </source>
</reference>
<dbReference type="Proteomes" id="UP000565441">
    <property type="component" value="Unassembled WGS sequence"/>
</dbReference>
<keyword evidence="4" id="KW-1185">Reference proteome</keyword>
<keyword evidence="1" id="KW-0378">Hydrolase</keyword>
<accession>A0A8H5M072</accession>
<evidence type="ECO:0000313" key="4">
    <source>
        <dbReference type="Proteomes" id="UP000565441"/>
    </source>
</evidence>
<proteinExistence type="predicted"/>
<gene>
    <name evidence="3" type="ORF">D9615_008233</name>
</gene>
<dbReference type="InterPro" id="IPR029058">
    <property type="entry name" value="AB_hydrolase_fold"/>
</dbReference>
<dbReference type="Pfam" id="PF07859">
    <property type="entry name" value="Abhydrolase_3"/>
    <property type="match status" value="1"/>
</dbReference>
<dbReference type="EMBL" id="JAACJP010000031">
    <property type="protein sequence ID" value="KAF5375831.1"/>
    <property type="molecule type" value="Genomic_DNA"/>
</dbReference>
<dbReference type="OrthoDB" id="433474at2759"/>